<dbReference type="EMBL" id="FZMO01000300">
    <property type="protein sequence ID" value="SNQ49723.1"/>
    <property type="molecule type" value="Genomic_DNA"/>
</dbReference>
<dbReference type="RefSeq" id="WP_243407783.1">
    <property type="nucleotide sequence ID" value="NZ_FZMO01000300.1"/>
</dbReference>
<evidence type="ECO:0000256" key="1">
    <source>
        <dbReference type="SAM" id="MobiDB-lite"/>
    </source>
</evidence>
<evidence type="ECO:0000313" key="3">
    <source>
        <dbReference type="Proteomes" id="UP000234331"/>
    </source>
</evidence>
<keyword evidence="3" id="KW-1185">Reference proteome</keyword>
<name>A0A2I2KVM0_9ACTN</name>
<proteinExistence type="predicted"/>
<sequence length="170" mass="19155">MNPTASPDSLRRLPLVHDLPSTAPFFGIGRTLAYELAQTGEFPCPIRRYGRLYRVRTADILDTLGLDRPAWAAWHTARLQRLPPVVDLPSAAKLFTIGRTLAYDLVRADEFPCPVRRYGRLYRVRTIDLLDALGLNAATETPPPSQNRRQPAPPTEIRPPDRLPPGRARR</sequence>
<organism evidence="2 3">
    <name type="scientific">Frankia canadensis</name>
    <dbReference type="NCBI Taxonomy" id="1836972"/>
    <lineage>
        <taxon>Bacteria</taxon>
        <taxon>Bacillati</taxon>
        <taxon>Actinomycetota</taxon>
        <taxon>Actinomycetes</taxon>
        <taxon>Frankiales</taxon>
        <taxon>Frankiaceae</taxon>
        <taxon>Frankia</taxon>
    </lineage>
</organism>
<feature type="region of interest" description="Disordered" evidence="1">
    <location>
        <begin position="136"/>
        <end position="170"/>
    </location>
</feature>
<protein>
    <recommendedName>
        <fullName evidence="4">Helix-turn-helix domain-containing protein</fullName>
    </recommendedName>
</protein>
<accession>A0A2I2KVM0</accession>
<reference evidence="2 3" key="1">
    <citation type="submission" date="2017-06" db="EMBL/GenBank/DDBJ databases">
        <authorList>
            <person name="Kim H.J."/>
            <person name="Triplett B.A."/>
        </authorList>
    </citation>
    <scope>NUCLEOTIDE SEQUENCE [LARGE SCALE GENOMIC DNA]</scope>
    <source>
        <strain evidence="2">FRACA_ARgP5</strain>
    </source>
</reference>
<evidence type="ECO:0008006" key="4">
    <source>
        <dbReference type="Google" id="ProtNLM"/>
    </source>
</evidence>
<gene>
    <name evidence="2" type="ORF">FRACA_3690004</name>
</gene>
<feature type="compositionally biased region" description="Pro residues" evidence="1">
    <location>
        <begin position="141"/>
        <end position="157"/>
    </location>
</feature>
<evidence type="ECO:0000313" key="2">
    <source>
        <dbReference type="EMBL" id="SNQ49723.1"/>
    </source>
</evidence>
<dbReference type="Proteomes" id="UP000234331">
    <property type="component" value="Unassembled WGS sequence"/>
</dbReference>
<dbReference type="AlphaFoldDB" id="A0A2I2KVM0"/>